<reference evidence="6 7" key="1">
    <citation type="submission" date="2019-01" db="EMBL/GenBank/DDBJ databases">
        <title>Nocardioides guangzhouensis sp. nov., an actinobacterium isolated from soil.</title>
        <authorList>
            <person name="Fu Y."/>
            <person name="Cai Y."/>
            <person name="Lin Z."/>
            <person name="Chen P."/>
        </authorList>
    </citation>
    <scope>NUCLEOTIDE SEQUENCE [LARGE SCALE GENOMIC DNA]</scope>
    <source>
        <strain evidence="6 7">NBRC 105384</strain>
    </source>
</reference>
<evidence type="ECO:0000256" key="4">
    <source>
        <dbReference type="ARBA" id="ARBA00023163"/>
    </source>
</evidence>
<proteinExistence type="predicted"/>
<dbReference type="InterPro" id="IPR046335">
    <property type="entry name" value="LacI/GalR-like_sensor"/>
</dbReference>
<dbReference type="EMBL" id="SDPU01000012">
    <property type="protein sequence ID" value="RYU14242.1"/>
    <property type="molecule type" value="Genomic_DNA"/>
</dbReference>
<dbReference type="PROSITE" id="PS00356">
    <property type="entry name" value="HTH_LACI_1"/>
    <property type="match status" value="1"/>
</dbReference>
<organism evidence="6 7">
    <name type="scientific">Nocardioides iriomotensis</name>
    <dbReference type="NCBI Taxonomy" id="715784"/>
    <lineage>
        <taxon>Bacteria</taxon>
        <taxon>Bacillati</taxon>
        <taxon>Actinomycetota</taxon>
        <taxon>Actinomycetes</taxon>
        <taxon>Propionibacteriales</taxon>
        <taxon>Nocardioidaceae</taxon>
        <taxon>Nocardioides</taxon>
    </lineage>
</organism>
<dbReference type="PANTHER" id="PTHR30146">
    <property type="entry name" value="LACI-RELATED TRANSCRIPTIONAL REPRESSOR"/>
    <property type="match status" value="1"/>
</dbReference>
<feature type="domain" description="HTH lacI-type" evidence="5">
    <location>
        <begin position="1"/>
        <end position="56"/>
    </location>
</feature>
<keyword evidence="7" id="KW-1185">Reference proteome</keyword>
<dbReference type="InterPro" id="IPR028082">
    <property type="entry name" value="Peripla_BP_I"/>
</dbReference>
<dbReference type="PANTHER" id="PTHR30146:SF148">
    <property type="entry name" value="HTH-TYPE TRANSCRIPTIONAL REPRESSOR PURR-RELATED"/>
    <property type="match status" value="1"/>
</dbReference>
<evidence type="ECO:0000256" key="3">
    <source>
        <dbReference type="ARBA" id="ARBA00023125"/>
    </source>
</evidence>
<dbReference type="SUPFAM" id="SSF53822">
    <property type="entry name" value="Periplasmic binding protein-like I"/>
    <property type="match status" value="1"/>
</dbReference>
<keyword evidence="1" id="KW-0678">Repressor</keyword>
<dbReference type="GO" id="GO:0003700">
    <property type="term" value="F:DNA-binding transcription factor activity"/>
    <property type="evidence" value="ECO:0007669"/>
    <property type="project" value="TreeGrafter"/>
</dbReference>
<sequence length="332" mass="34977">MSDVARRAGVSATTASYILNGRSAQMRIAPATQDRVLKAAADLRYRPNPSARSLRTSTTRTVGVISDLVAGGSFASQMLTGASAAARMLAHLIVIGESQGDPQLEALLVEEMLDRHVDGIIYATLATSEVSVPRPLRQQRVVLLNCVDRATQLPAVLPDEYEGGRTAVAELLAGEVPGEIHVVGEMSSEGGSLAGPLRLDGIRDALREAGRDLAGVLSCPWDVAPAFDVVDGFLRDGGRAAGLVCLNDRVALGTFQALAEHGLVVPDDVSVVSFDGSELAGWLRPRLTSVAIPYADLGARAVEMLLDTKEQGPSVVRVPMPVARGTSVLRAR</sequence>
<gene>
    <name evidence="6" type="ORF">ETU37_04670</name>
</gene>
<keyword evidence="4" id="KW-0804">Transcription</keyword>
<dbReference type="PROSITE" id="PS50932">
    <property type="entry name" value="HTH_LACI_2"/>
    <property type="match status" value="1"/>
</dbReference>
<evidence type="ECO:0000313" key="6">
    <source>
        <dbReference type="EMBL" id="RYU14242.1"/>
    </source>
</evidence>
<protein>
    <submittedName>
        <fullName evidence="6">LacI family transcriptional regulator</fullName>
    </submittedName>
</protein>
<dbReference type="Gene3D" id="3.40.50.2300">
    <property type="match status" value="2"/>
</dbReference>
<dbReference type="SUPFAM" id="SSF47413">
    <property type="entry name" value="lambda repressor-like DNA-binding domains"/>
    <property type="match status" value="1"/>
</dbReference>
<dbReference type="GO" id="GO:0000976">
    <property type="term" value="F:transcription cis-regulatory region binding"/>
    <property type="evidence" value="ECO:0007669"/>
    <property type="project" value="TreeGrafter"/>
</dbReference>
<dbReference type="Pfam" id="PF00356">
    <property type="entry name" value="LacI"/>
    <property type="match status" value="1"/>
</dbReference>
<dbReference type="InterPro" id="IPR010982">
    <property type="entry name" value="Lambda_DNA-bd_dom_sf"/>
</dbReference>
<keyword evidence="2" id="KW-0805">Transcription regulation</keyword>
<name>A0A4Q5J6E7_9ACTN</name>
<evidence type="ECO:0000313" key="7">
    <source>
        <dbReference type="Proteomes" id="UP000291189"/>
    </source>
</evidence>
<dbReference type="InterPro" id="IPR000843">
    <property type="entry name" value="HTH_LacI"/>
</dbReference>
<dbReference type="AlphaFoldDB" id="A0A4Q5J6E7"/>
<evidence type="ECO:0000256" key="1">
    <source>
        <dbReference type="ARBA" id="ARBA00022491"/>
    </source>
</evidence>
<evidence type="ECO:0000256" key="2">
    <source>
        <dbReference type="ARBA" id="ARBA00023015"/>
    </source>
</evidence>
<dbReference type="Proteomes" id="UP000291189">
    <property type="component" value="Unassembled WGS sequence"/>
</dbReference>
<dbReference type="CDD" id="cd01392">
    <property type="entry name" value="HTH_LacI"/>
    <property type="match status" value="1"/>
</dbReference>
<comment type="caution">
    <text evidence="6">The sequence shown here is derived from an EMBL/GenBank/DDBJ whole genome shotgun (WGS) entry which is preliminary data.</text>
</comment>
<keyword evidence="3" id="KW-0238">DNA-binding</keyword>
<accession>A0A4Q5J6E7</accession>
<evidence type="ECO:0000259" key="5">
    <source>
        <dbReference type="PROSITE" id="PS50932"/>
    </source>
</evidence>
<dbReference type="SMART" id="SM00354">
    <property type="entry name" value="HTH_LACI"/>
    <property type="match status" value="1"/>
</dbReference>
<dbReference type="Gene3D" id="1.10.260.40">
    <property type="entry name" value="lambda repressor-like DNA-binding domains"/>
    <property type="match status" value="1"/>
</dbReference>
<dbReference type="Pfam" id="PF13377">
    <property type="entry name" value="Peripla_BP_3"/>
    <property type="match status" value="1"/>
</dbReference>
<dbReference type="OrthoDB" id="9798934at2"/>